<accession>A0ACD3SL40</accession>
<sequence>MGISTLRPLCLAMGALASVQPLFVSAQEVQPTETALSPVVVTASRSAQRLQDALPHTTVISQEEIVRSQALDLRTLLKREAGVELTQSGGLGASTSVFMRGANSNQTLILVDGVRISSATSGNANLADLLADQIDRIEIVRGNVSALYGSDAIGGVIQIFTKSGEGRKPAPSAQVSYGTHDTRRASANYGGQVGDTAFNVGVSHLRTDGFSAINQRQVPNVNPNDNGYENTSVSASLKHTFTPDWEAGVRLFQTWSELSYDSAFGRPTDEYESRNQVRTLSAFVNGKLTDQWKTRVVLAQGNDRNRNTRNGVHDGTFNTRTRQLTWQNDYTFLPGQMLQFGTELLRQSIDTSAYTADNRRVNSVFGGYQGTFGAHQIQLNARRDKYSDFGGANSYFAGYGYAINDTFKLIANASNAFRAPTFNELFYPGFGNPDLRAERARSIEAGVQATGVLGILRVTAFRTRYQDLIINAVGPGGLFAPYNVGRAQVRGIETSYRGSVAGFDIQAGVTLQDPENRDTGAQLVRRAKRFGNLGVSRTIGPLTLGADWFVTAERKENGNRTIGGYGLLGLSASYKLTPEVSVAARVDNVFDKDHQVIYPYNTPGRTAMVTLAYRPK</sequence>
<dbReference type="Proteomes" id="UP000004277">
    <property type="component" value="Unassembled WGS sequence"/>
</dbReference>
<gene>
    <name evidence="1" type="ORF">MW7_016765</name>
</gene>
<organism evidence="1 2">
    <name type="scientific">Imbroritus primus</name>
    <dbReference type="NCBI Taxonomy" id="3058603"/>
    <lineage>
        <taxon>Bacteria</taxon>
        <taxon>Pseudomonadati</taxon>
        <taxon>Pseudomonadota</taxon>
        <taxon>Betaproteobacteria</taxon>
        <taxon>Burkholderiales</taxon>
        <taxon>Burkholderiaceae</taxon>
        <taxon>Imbroritus</taxon>
    </lineage>
</organism>
<keyword evidence="1" id="KW-0675">Receptor</keyword>
<evidence type="ECO:0000313" key="1">
    <source>
        <dbReference type="EMBL" id="TMS56908.1"/>
    </source>
</evidence>
<keyword evidence="2" id="KW-1185">Reference proteome</keyword>
<evidence type="ECO:0000313" key="2">
    <source>
        <dbReference type="Proteomes" id="UP000004277"/>
    </source>
</evidence>
<name>A0ACD3SL40_9BURK</name>
<protein>
    <submittedName>
        <fullName evidence="1">TonB-dependent receptor</fullName>
    </submittedName>
</protein>
<dbReference type="EMBL" id="AKCV02000026">
    <property type="protein sequence ID" value="TMS56908.1"/>
    <property type="molecule type" value="Genomic_DNA"/>
</dbReference>
<reference evidence="1" key="1">
    <citation type="submission" date="2019-05" db="EMBL/GenBank/DDBJ databases">
        <title>Revised genome assembly of Burkholderiaceae (previously Ralstonia) sp. PBA.</title>
        <authorList>
            <person name="Gan H.M."/>
        </authorList>
    </citation>
    <scope>NUCLEOTIDE SEQUENCE</scope>
    <source>
        <strain evidence="1">PBA</strain>
    </source>
</reference>
<comment type="caution">
    <text evidence="1">The sequence shown here is derived from an EMBL/GenBank/DDBJ whole genome shotgun (WGS) entry which is preliminary data.</text>
</comment>
<proteinExistence type="predicted"/>